<keyword evidence="5" id="KW-0238">DNA-binding</keyword>
<name>A0A1G6KFK5_9PSEU</name>
<feature type="domain" description="CdaR GGDEF-like" evidence="4">
    <location>
        <begin position="212"/>
        <end position="320"/>
    </location>
</feature>
<accession>A0A1G6KFK5</accession>
<evidence type="ECO:0000313" key="6">
    <source>
        <dbReference type="Proteomes" id="UP000199494"/>
    </source>
</evidence>
<dbReference type="InterPro" id="IPR025751">
    <property type="entry name" value="RsbRD_N_dom"/>
</dbReference>
<dbReference type="AlphaFoldDB" id="A0A1G6KFK5"/>
<dbReference type="PANTHER" id="PTHR33744">
    <property type="entry name" value="CARBOHYDRATE DIACID REGULATOR"/>
    <property type="match status" value="1"/>
</dbReference>
<dbReference type="InterPro" id="IPR025736">
    <property type="entry name" value="PucR_C-HTH_dom"/>
</dbReference>
<dbReference type="Proteomes" id="UP000199494">
    <property type="component" value="Unassembled WGS sequence"/>
</dbReference>
<dbReference type="STRING" id="530584.SAMN05421630_1011199"/>
<dbReference type="EMBL" id="FMZE01000001">
    <property type="protein sequence ID" value="SDC29859.1"/>
    <property type="molecule type" value="Genomic_DNA"/>
</dbReference>
<dbReference type="Gene3D" id="1.10.10.2840">
    <property type="entry name" value="PucR C-terminal helix-turn-helix domain"/>
    <property type="match status" value="1"/>
</dbReference>
<feature type="domain" description="PucR C-terminal helix-turn-helix" evidence="2">
    <location>
        <begin position="370"/>
        <end position="426"/>
    </location>
</feature>
<sequence length="431" mass="46971">MCPIYGLTARIRWTARCSPCHRRLMTSSAGRSGALDCSEPARDALHKLSRVLLDNLESLADRLTIMVLQREPAYAQLGVTAPDELRENLRCNIERGIQSLGGNVPDGEDPQDTSMETGRLRARQGVPLEAVLRAYRLGGRVIWEGLLATSRERFAGYYDHALLDAAGYVWRVIDSSSSALVDAYRLEESRLRSQELSRRHAFLNALLEGRGRDTALAEEAASALGLPATGPLLCVVAPIDVPGEDPLRSPRDVLAAHGILSSWHVRPSDIVGLVVLGERAPSAVLDVLGASAHGRVGCSPVVHRLADIADAYTLAQIAARTLPANGVAYLDDRLPEALLVGSPQLAPRLQRVAFGDLLALPEPERETMFKTLEATIECGGSPTHAAQRLYCHRNTVIYRLQRIESATGRKVSRPRDRLLFTLALLARKQSG</sequence>
<comment type="similarity">
    <text evidence="1">Belongs to the CdaR family.</text>
</comment>
<dbReference type="InterPro" id="IPR051448">
    <property type="entry name" value="CdaR-like_regulators"/>
</dbReference>
<keyword evidence="6" id="KW-1185">Reference proteome</keyword>
<reference evidence="5 6" key="1">
    <citation type="submission" date="2016-10" db="EMBL/GenBank/DDBJ databases">
        <authorList>
            <person name="de Groot N.N."/>
        </authorList>
    </citation>
    <scope>NUCLEOTIDE SEQUENCE [LARGE SCALE GENOMIC DNA]</scope>
    <source>
        <strain evidence="5 6">CGMCC 4.5506</strain>
    </source>
</reference>
<evidence type="ECO:0000259" key="2">
    <source>
        <dbReference type="Pfam" id="PF13556"/>
    </source>
</evidence>
<dbReference type="GO" id="GO:0003677">
    <property type="term" value="F:DNA binding"/>
    <property type="evidence" value="ECO:0007669"/>
    <property type="project" value="UniProtKB-KW"/>
</dbReference>
<organism evidence="5 6">
    <name type="scientific">Prauserella marina</name>
    <dbReference type="NCBI Taxonomy" id="530584"/>
    <lineage>
        <taxon>Bacteria</taxon>
        <taxon>Bacillati</taxon>
        <taxon>Actinomycetota</taxon>
        <taxon>Actinomycetes</taxon>
        <taxon>Pseudonocardiales</taxon>
        <taxon>Pseudonocardiaceae</taxon>
        <taxon>Prauserella</taxon>
    </lineage>
</organism>
<dbReference type="Pfam" id="PF14361">
    <property type="entry name" value="RsbRD_N"/>
    <property type="match status" value="1"/>
</dbReference>
<feature type="domain" description="RsbT co-antagonist protein RsbRD N-terminal" evidence="3">
    <location>
        <begin position="58"/>
        <end position="199"/>
    </location>
</feature>
<dbReference type="PANTHER" id="PTHR33744:SF1">
    <property type="entry name" value="DNA-BINDING TRANSCRIPTIONAL ACTIVATOR ADER"/>
    <property type="match status" value="1"/>
</dbReference>
<proteinExistence type="inferred from homology"/>
<evidence type="ECO:0000259" key="3">
    <source>
        <dbReference type="Pfam" id="PF14361"/>
    </source>
</evidence>
<dbReference type="Pfam" id="PF17853">
    <property type="entry name" value="GGDEF_2"/>
    <property type="match status" value="1"/>
</dbReference>
<evidence type="ECO:0000313" key="5">
    <source>
        <dbReference type="EMBL" id="SDC29859.1"/>
    </source>
</evidence>
<protein>
    <submittedName>
        <fullName evidence="5">DNA-binding transcriptional regulator, PucR family</fullName>
    </submittedName>
</protein>
<dbReference type="Pfam" id="PF13556">
    <property type="entry name" value="HTH_30"/>
    <property type="match status" value="1"/>
</dbReference>
<dbReference type="InterPro" id="IPR042070">
    <property type="entry name" value="PucR_C-HTH_sf"/>
</dbReference>
<dbReference type="InterPro" id="IPR041522">
    <property type="entry name" value="CdaR_GGDEF"/>
</dbReference>
<gene>
    <name evidence="5" type="ORF">SAMN05421630_1011199</name>
</gene>
<evidence type="ECO:0000256" key="1">
    <source>
        <dbReference type="ARBA" id="ARBA00006754"/>
    </source>
</evidence>
<evidence type="ECO:0000259" key="4">
    <source>
        <dbReference type="Pfam" id="PF17853"/>
    </source>
</evidence>